<evidence type="ECO:0000259" key="10">
    <source>
        <dbReference type="PROSITE" id="PS51883"/>
    </source>
</evidence>
<keyword evidence="3 8" id="KW-0479">Metal-binding</keyword>
<dbReference type="PANTHER" id="PTHR11702">
    <property type="entry name" value="DEVELOPMENTALLY REGULATED GTP-BINDING PROTEIN-RELATED"/>
    <property type="match status" value="1"/>
</dbReference>
<proteinExistence type="inferred from homology"/>
<evidence type="ECO:0000256" key="7">
    <source>
        <dbReference type="ARBA" id="ARBA00023134"/>
    </source>
</evidence>
<dbReference type="OrthoDB" id="9807318at2"/>
<dbReference type="Pfam" id="PF01926">
    <property type="entry name" value="MMR_HSR1"/>
    <property type="match status" value="1"/>
</dbReference>
<comment type="subcellular location">
    <subcellularLocation>
        <location evidence="8">Cytoplasm</location>
    </subcellularLocation>
</comment>
<dbReference type="InterPro" id="IPR006169">
    <property type="entry name" value="GTP1_OBG_dom"/>
</dbReference>
<comment type="caution">
    <text evidence="11">The sequence shown here is derived from an EMBL/GenBank/DDBJ whole genome shotgun (WGS) entry which is preliminary data.</text>
</comment>
<dbReference type="Pfam" id="PF01018">
    <property type="entry name" value="GTP1_OBG"/>
    <property type="match status" value="2"/>
</dbReference>
<feature type="binding site" evidence="8">
    <location>
        <begin position="221"/>
        <end position="225"/>
    </location>
    <ligand>
        <name>GTP</name>
        <dbReference type="ChEBI" id="CHEBI:37565"/>
    </ligand>
</feature>
<feature type="binding site" evidence="8">
    <location>
        <position position="223"/>
    </location>
    <ligand>
        <name>Mg(2+)</name>
        <dbReference type="ChEBI" id="CHEBI:18420"/>
    </ligand>
</feature>
<organism evidence="11 12">
    <name type="scientific">Terrimicrobium sacchariphilum</name>
    <dbReference type="NCBI Taxonomy" id="690879"/>
    <lineage>
        <taxon>Bacteria</taxon>
        <taxon>Pseudomonadati</taxon>
        <taxon>Verrucomicrobiota</taxon>
        <taxon>Terrimicrobiia</taxon>
        <taxon>Terrimicrobiales</taxon>
        <taxon>Terrimicrobiaceae</taxon>
        <taxon>Terrimicrobium</taxon>
    </lineage>
</organism>
<evidence type="ECO:0000256" key="5">
    <source>
        <dbReference type="ARBA" id="ARBA00022801"/>
    </source>
</evidence>
<dbReference type="AlphaFoldDB" id="A0A146G8Z1"/>
<dbReference type="GO" id="GO:0042254">
    <property type="term" value="P:ribosome biogenesis"/>
    <property type="evidence" value="ECO:0007669"/>
    <property type="project" value="UniProtKB-UniRule"/>
</dbReference>
<dbReference type="SUPFAM" id="SSF82051">
    <property type="entry name" value="Obg GTP-binding protein N-terminal domain"/>
    <property type="match status" value="1"/>
</dbReference>
<evidence type="ECO:0000259" key="9">
    <source>
        <dbReference type="PROSITE" id="PS51710"/>
    </source>
</evidence>
<evidence type="ECO:0000256" key="3">
    <source>
        <dbReference type="ARBA" id="ARBA00022723"/>
    </source>
</evidence>
<dbReference type="PROSITE" id="PS51710">
    <property type="entry name" value="G_OBG"/>
    <property type="match status" value="1"/>
</dbReference>
<dbReference type="HAMAP" id="MF_01454">
    <property type="entry name" value="GTPase_Obg"/>
    <property type="match status" value="1"/>
</dbReference>
<evidence type="ECO:0000256" key="8">
    <source>
        <dbReference type="HAMAP-Rule" id="MF_01454"/>
    </source>
</evidence>
<dbReference type="GO" id="GO:0000287">
    <property type="term" value="F:magnesium ion binding"/>
    <property type="evidence" value="ECO:0007669"/>
    <property type="project" value="InterPro"/>
</dbReference>
<feature type="binding site" evidence="8">
    <location>
        <begin position="243"/>
        <end position="246"/>
    </location>
    <ligand>
        <name>GTP</name>
        <dbReference type="ChEBI" id="CHEBI:37565"/>
    </ligand>
</feature>
<gene>
    <name evidence="8" type="primary">obg</name>
    <name evidence="11" type="ORF">TSACC_22170</name>
</gene>
<evidence type="ECO:0000256" key="6">
    <source>
        <dbReference type="ARBA" id="ARBA00022842"/>
    </source>
</evidence>
<keyword evidence="4 8" id="KW-0547">Nucleotide-binding</keyword>
<protein>
    <recommendedName>
        <fullName evidence="8">GTPase Obg</fullName>
        <ecNumber evidence="8">3.6.5.-</ecNumber>
    </recommendedName>
    <alternativeName>
        <fullName evidence="8">GTP-binding protein Obg</fullName>
    </alternativeName>
</protein>
<dbReference type="GO" id="GO:0005525">
    <property type="term" value="F:GTP binding"/>
    <property type="evidence" value="ECO:0007669"/>
    <property type="project" value="UniProtKB-UniRule"/>
</dbReference>
<dbReference type="SUPFAM" id="SSF52540">
    <property type="entry name" value="P-loop containing nucleoside triphosphate hydrolases"/>
    <property type="match status" value="1"/>
</dbReference>
<evidence type="ECO:0000256" key="2">
    <source>
        <dbReference type="ARBA" id="ARBA00022490"/>
    </source>
</evidence>
<dbReference type="CDD" id="cd01898">
    <property type="entry name" value="Obg"/>
    <property type="match status" value="1"/>
</dbReference>
<dbReference type="PANTHER" id="PTHR11702:SF31">
    <property type="entry name" value="MITOCHONDRIAL RIBOSOME-ASSOCIATED GTPASE 2"/>
    <property type="match status" value="1"/>
</dbReference>
<dbReference type="Gene3D" id="3.40.50.300">
    <property type="entry name" value="P-loop containing nucleotide triphosphate hydrolases"/>
    <property type="match status" value="1"/>
</dbReference>
<feature type="binding site" evidence="8">
    <location>
        <begin position="340"/>
        <end position="342"/>
    </location>
    <ligand>
        <name>GTP</name>
        <dbReference type="ChEBI" id="CHEBI:37565"/>
    </ligand>
</feature>
<sequence>MKFVDQVRIHAKAGDGGNGCCSFRREKFVPRGGPDGGDGGKGGSIILEADVHTDNLVSLYYEPNIRAKRGAHGQGKDKHGRSAEDHIVRVPVGTIIYRLPDQVPAPTDIPLYEDLEASEEPVKKSHLDLRTMEPVADLSEPGQRFVLCAGGDGGKGNSHFKTSTNRAPRRTTDGWPGEEGWFALELRTIADVGLVGYPNAGKSTLLGKISAAHPRVAPYPFTTLNPVVGVVDLNGYQRLTVADIPGLIEGAHENKGLGHEFLRHIVRCQLLLFVLDTAGSEGRDPVEDFQTLRQELKLYDPNLAAKPWAVIANKVDLPEAKENLKRLKSKVRKVKIIPMSAQEGEGIDELRKLLEELASSPAV</sequence>
<dbReference type="EC" id="3.6.5.-" evidence="8"/>
<feature type="domain" description="Obg" evidence="10">
    <location>
        <begin position="1"/>
        <end position="189"/>
    </location>
</feature>
<keyword evidence="6 8" id="KW-0460">Magnesium</keyword>
<dbReference type="GO" id="GO:0043022">
    <property type="term" value="F:ribosome binding"/>
    <property type="evidence" value="ECO:0007669"/>
    <property type="project" value="UniProtKB-ARBA"/>
</dbReference>
<name>A0A146G8Z1_TERSA</name>
<dbReference type="GO" id="GO:0003924">
    <property type="term" value="F:GTPase activity"/>
    <property type="evidence" value="ECO:0007669"/>
    <property type="project" value="UniProtKB-UniRule"/>
</dbReference>
<feature type="binding site" evidence="8">
    <location>
        <begin position="313"/>
        <end position="316"/>
    </location>
    <ligand>
        <name>GTP</name>
        <dbReference type="ChEBI" id="CHEBI:37565"/>
    </ligand>
</feature>
<dbReference type="Gene3D" id="2.70.210.12">
    <property type="entry name" value="GTP1/OBG domain"/>
    <property type="match status" value="1"/>
</dbReference>
<dbReference type="FunFam" id="2.70.210.12:FF:000001">
    <property type="entry name" value="GTPase Obg"/>
    <property type="match status" value="1"/>
</dbReference>
<keyword evidence="12" id="KW-1185">Reference proteome</keyword>
<evidence type="ECO:0000313" key="11">
    <source>
        <dbReference type="EMBL" id="GAT33752.1"/>
    </source>
</evidence>
<comment type="subunit">
    <text evidence="8">Monomer.</text>
</comment>
<keyword evidence="2 8" id="KW-0963">Cytoplasm</keyword>
<feature type="domain" description="OBG-type G" evidence="9">
    <location>
        <begin position="190"/>
        <end position="359"/>
    </location>
</feature>
<comment type="function">
    <text evidence="8">An essential GTPase which binds GTP, GDP and possibly (p)ppGpp with moderate affinity, with high nucleotide exchange rates and a fairly low GTP hydrolysis rate. Plays a role in control of the cell cycle, stress response, ribosome biogenesis and in those bacteria that undergo differentiation, in morphogenesis control.</text>
</comment>
<dbReference type="InterPro" id="IPR036726">
    <property type="entry name" value="GTP1_OBG_dom_sf"/>
</dbReference>
<dbReference type="GO" id="GO:0005737">
    <property type="term" value="C:cytoplasm"/>
    <property type="evidence" value="ECO:0007669"/>
    <property type="project" value="UniProtKB-SubCell"/>
</dbReference>
<evidence type="ECO:0000313" key="12">
    <source>
        <dbReference type="Proteomes" id="UP000076023"/>
    </source>
</evidence>
<keyword evidence="7 8" id="KW-0342">GTP-binding</keyword>
<dbReference type="PRINTS" id="PR00326">
    <property type="entry name" value="GTP1OBG"/>
</dbReference>
<dbReference type="PIRSF" id="PIRSF002401">
    <property type="entry name" value="GTP_bd_Obg/CgtA"/>
    <property type="match status" value="1"/>
</dbReference>
<dbReference type="Proteomes" id="UP000076023">
    <property type="component" value="Unassembled WGS sequence"/>
</dbReference>
<dbReference type="NCBIfam" id="NF008956">
    <property type="entry name" value="PRK12299.1"/>
    <property type="match status" value="1"/>
</dbReference>
<accession>A0A146G8Z1</accession>
<dbReference type="NCBIfam" id="TIGR00231">
    <property type="entry name" value="small_GTP"/>
    <property type="match status" value="1"/>
</dbReference>
<dbReference type="PROSITE" id="PS51883">
    <property type="entry name" value="OBG"/>
    <property type="match status" value="1"/>
</dbReference>
<feature type="binding site" evidence="8">
    <location>
        <position position="203"/>
    </location>
    <ligand>
        <name>Mg(2+)</name>
        <dbReference type="ChEBI" id="CHEBI:18420"/>
    </ligand>
</feature>
<evidence type="ECO:0000256" key="1">
    <source>
        <dbReference type="ARBA" id="ARBA00007699"/>
    </source>
</evidence>
<dbReference type="InterPro" id="IPR005225">
    <property type="entry name" value="Small_GTP-bd"/>
</dbReference>
<dbReference type="InParanoid" id="A0A146G8Z1"/>
<evidence type="ECO:0000256" key="4">
    <source>
        <dbReference type="ARBA" id="ARBA00022741"/>
    </source>
</evidence>
<comment type="similarity">
    <text evidence="1 8">Belongs to the TRAFAC class OBG-HflX-like GTPase superfamily. OBG GTPase family.</text>
</comment>
<dbReference type="InterPro" id="IPR006073">
    <property type="entry name" value="GTP-bd"/>
</dbReference>
<reference evidence="12" key="1">
    <citation type="journal article" date="2017" name="Genome Announc.">
        <title>Draft Genome Sequence of Terrimicrobium sacchariphilum NM-5T, a Facultative Anaerobic Soil Bacterium of the Class Spartobacteria.</title>
        <authorList>
            <person name="Qiu Y.L."/>
            <person name="Tourlousse D.M."/>
            <person name="Matsuura N."/>
            <person name="Ohashi A."/>
            <person name="Sekiguchi Y."/>
        </authorList>
    </citation>
    <scope>NUCLEOTIDE SEQUENCE [LARGE SCALE GENOMIC DNA]</scope>
    <source>
        <strain evidence="12">NM-5</strain>
    </source>
</reference>
<dbReference type="InterPro" id="IPR027417">
    <property type="entry name" value="P-loop_NTPase"/>
</dbReference>
<dbReference type="EMBL" id="BDCO01000002">
    <property type="protein sequence ID" value="GAT33752.1"/>
    <property type="molecule type" value="Genomic_DNA"/>
</dbReference>
<dbReference type="InterPro" id="IPR045086">
    <property type="entry name" value="OBG_GTPase"/>
</dbReference>
<dbReference type="InterPro" id="IPR031167">
    <property type="entry name" value="G_OBG"/>
</dbReference>
<dbReference type="RefSeq" id="WP_075079451.1">
    <property type="nucleotide sequence ID" value="NZ_BDCO01000002.1"/>
</dbReference>
<feature type="binding site" evidence="8">
    <location>
        <begin position="196"/>
        <end position="203"/>
    </location>
    <ligand>
        <name>GTP</name>
        <dbReference type="ChEBI" id="CHEBI:37565"/>
    </ligand>
</feature>
<dbReference type="FunCoup" id="A0A146G8Z1">
    <property type="interactions" value="529"/>
</dbReference>
<comment type="cofactor">
    <cofactor evidence="8">
        <name>Mg(2+)</name>
        <dbReference type="ChEBI" id="CHEBI:18420"/>
    </cofactor>
</comment>
<dbReference type="InterPro" id="IPR014100">
    <property type="entry name" value="GTP-bd_Obg/CgtA"/>
</dbReference>
<keyword evidence="5 8" id="KW-0378">Hydrolase</keyword>
<dbReference type="STRING" id="690879.TSACC_22170"/>